<gene>
    <name evidence="1" type="ORF">H7A79_2133</name>
</gene>
<proteinExistence type="predicted"/>
<dbReference type="AlphaFoldDB" id="A0A7H1MB64"/>
<accession>A0A7H1MB64</accession>
<keyword evidence="2" id="KW-1185">Reference proteome</keyword>
<reference evidence="1" key="1">
    <citation type="submission" date="2024-06" db="EMBL/GenBank/DDBJ databases">
        <title>Complete Genome Sequence of mouse commensal type strain Neisseria musculi.</title>
        <authorList>
            <person name="Thapa E."/>
            <person name="Aluvathingal J."/>
            <person name="Nadendla S."/>
            <person name="Mehta A."/>
            <person name="Tettelin H."/>
            <person name="Weyand N.J."/>
        </authorList>
    </citation>
    <scope>NUCLEOTIDE SEQUENCE</scope>
    <source>
        <strain evidence="1">NW831</strain>
    </source>
</reference>
<dbReference type="KEGG" id="nmus:H7A79_2133"/>
<evidence type="ECO:0000313" key="1">
    <source>
        <dbReference type="EMBL" id="QNT58879.1"/>
    </source>
</evidence>
<dbReference type="Proteomes" id="UP000516412">
    <property type="component" value="Chromosome"/>
</dbReference>
<name>A0A7H1MB64_9NEIS</name>
<dbReference type="RefSeq" id="WP_187000330.1">
    <property type="nucleotide sequence ID" value="NZ_CP060414.2"/>
</dbReference>
<evidence type="ECO:0000313" key="2">
    <source>
        <dbReference type="Proteomes" id="UP000516412"/>
    </source>
</evidence>
<organism evidence="1 2">
    <name type="scientific">Neisseria musculi</name>
    <dbReference type="NCBI Taxonomy" id="1815583"/>
    <lineage>
        <taxon>Bacteria</taxon>
        <taxon>Pseudomonadati</taxon>
        <taxon>Pseudomonadota</taxon>
        <taxon>Betaproteobacteria</taxon>
        <taxon>Neisseriales</taxon>
        <taxon>Neisseriaceae</taxon>
        <taxon>Neisseria</taxon>
    </lineage>
</organism>
<protein>
    <submittedName>
        <fullName evidence="1">Uncharacterized protein</fullName>
    </submittedName>
</protein>
<dbReference type="EMBL" id="CP060414">
    <property type="protein sequence ID" value="QNT58879.1"/>
    <property type="molecule type" value="Genomic_DNA"/>
</dbReference>
<sequence>MAKSIISISDIEGEPGQVEVSFDIGESEEDGLTAAQNFSMIINYLIKCINTEEFLKLALAVVKENQDELDHPELLEILEALETLEISEAEKILSIAPASKLIH</sequence>